<dbReference type="InterPro" id="IPR018359">
    <property type="entry name" value="Bromodomain_CS"/>
</dbReference>
<accession>A0AAE0CMP9</accession>
<dbReference type="CDD" id="cd04369">
    <property type="entry name" value="Bromodomain"/>
    <property type="match status" value="1"/>
</dbReference>
<evidence type="ECO:0000256" key="2">
    <source>
        <dbReference type="PROSITE-ProRule" id="PRU00035"/>
    </source>
</evidence>
<reference evidence="5" key="1">
    <citation type="journal article" date="2023" name="Plant J.">
        <title>Genome sequences and population genomics provide insights into the demographic history, inbreeding, and mutation load of two 'living fossil' tree species of Dipteronia.</title>
        <authorList>
            <person name="Feng Y."/>
            <person name="Comes H.P."/>
            <person name="Chen J."/>
            <person name="Zhu S."/>
            <person name="Lu R."/>
            <person name="Zhang X."/>
            <person name="Li P."/>
            <person name="Qiu J."/>
            <person name="Olsen K.M."/>
            <person name="Qiu Y."/>
        </authorList>
    </citation>
    <scope>NUCLEOTIDE SEQUENCE</scope>
    <source>
        <strain evidence="5">KIB01</strain>
    </source>
</reference>
<dbReference type="InterPro" id="IPR051831">
    <property type="entry name" value="Bromodomain_contain_prot"/>
</dbReference>
<feature type="region of interest" description="Disordered" evidence="3">
    <location>
        <begin position="251"/>
        <end position="278"/>
    </location>
</feature>
<proteinExistence type="predicted"/>
<dbReference type="PROSITE" id="PS50014">
    <property type="entry name" value="BROMODOMAIN_2"/>
    <property type="match status" value="1"/>
</dbReference>
<dbReference type="PROSITE" id="PS00633">
    <property type="entry name" value="BROMODOMAIN_1"/>
    <property type="match status" value="1"/>
</dbReference>
<dbReference type="PRINTS" id="PR00503">
    <property type="entry name" value="BROMODOMAIN"/>
</dbReference>
<keyword evidence="6" id="KW-1185">Reference proteome</keyword>
<feature type="compositionally biased region" description="Polar residues" evidence="3">
    <location>
        <begin position="265"/>
        <end position="278"/>
    </location>
</feature>
<dbReference type="InterPro" id="IPR036427">
    <property type="entry name" value="Bromodomain-like_sf"/>
</dbReference>
<protein>
    <recommendedName>
        <fullName evidence="4">Bromo domain-containing protein</fullName>
    </recommendedName>
</protein>
<feature type="compositionally biased region" description="Polar residues" evidence="3">
    <location>
        <begin position="115"/>
        <end position="134"/>
    </location>
</feature>
<keyword evidence="1 2" id="KW-0103">Bromodomain</keyword>
<evidence type="ECO:0000259" key="4">
    <source>
        <dbReference type="PROSITE" id="PS50014"/>
    </source>
</evidence>
<evidence type="ECO:0000256" key="3">
    <source>
        <dbReference type="SAM" id="MobiDB-lite"/>
    </source>
</evidence>
<dbReference type="Gene3D" id="1.20.920.10">
    <property type="entry name" value="Bromodomain-like"/>
    <property type="match status" value="1"/>
</dbReference>
<evidence type="ECO:0000313" key="5">
    <source>
        <dbReference type="EMBL" id="KAK2656847.1"/>
    </source>
</evidence>
<dbReference type="EMBL" id="JANJYI010000003">
    <property type="protein sequence ID" value="KAK2656847.1"/>
    <property type="molecule type" value="Genomic_DNA"/>
</dbReference>
<feature type="region of interest" description="Disordered" evidence="3">
    <location>
        <begin position="634"/>
        <end position="662"/>
    </location>
</feature>
<dbReference type="InterPro" id="IPR001487">
    <property type="entry name" value="Bromodomain"/>
</dbReference>
<feature type="compositionally biased region" description="Acidic residues" evidence="3">
    <location>
        <begin position="87"/>
        <end position="99"/>
    </location>
</feature>
<feature type="compositionally biased region" description="Basic residues" evidence="3">
    <location>
        <begin position="56"/>
        <end position="66"/>
    </location>
</feature>
<feature type="compositionally biased region" description="Basic and acidic residues" evidence="3">
    <location>
        <begin position="100"/>
        <end position="112"/>
    </location>
</feature>
<feature type="region of interest" description="Disordered" evidence="3">
    <location>
        <begin position="470"/>
        <end position="499"/>
    </location>
</feature>
<name>A0AAE0CMP9_9ROSI</name>
<dbReference type="SMART" id="SM00297">
    <property type="entry name" value="BROMO"/>
    <property type="match status" value="1"/>
</dbReference>
<feature type="compositionally biased region" description="Polar residues" evidence="3">
    <location>
        <begin position="646"/>
        <end position="662"/>
    </location>
</feature>
<feature type="compositionally biased region" description="Polar residues" evidence="3">
    <location>
        <begin position="551"/>
        <end position="560"/>
    </location>
</feature>
<feature type="region of interest" description="Disordered" evidence="3">
    <location>
        <begin position="1"/>
        <end position="136"/>
    </location>
</feature>
<dbReference type="PANTHER" id="PTHR22881:SF26">
    <property type="entry name" value="BROMODOMAIN CONTAINING PROTEIN, EXPRESSED"/>
    <property type="match status" value="1"/>
</dbReference>
<gene>
    <name evidence="5" type="ORF">Ddye_009899</name>
</gene>
<feature type="compositionally biased region" description="Low complexity" evidence="3">
    <location>
        <begin position="563"/>
        <end position="574"/>
    </location>
</feature>
<feature type="region of interest" description="Disordered" evidence="3">
    <location>
        <begin position="299"/>
        <end position="322"/>
    </location>
</feature>
<dbReference type="SUPFAM" id="SSF47370">
    <property type="entry name" value="Bromodomain"/>
    <property type="match status" value="1"/>
</dbReference>
<feature type="compositionally biased region" description="Basic and acidic residues" evidence="3">
    <location>
        <begin position="487"/>
        <end position="499"/>
    </location>
</feature>
<evidence type="ECO:0000256" key="1">
    <source>
        <dbReference type="ARBA" id="ARBA00023117"/>
    </source>
</evidence>
<dbReference type="Proteomes" id="UP001280121">
    <property type="component" value="Unassembled WGS sequence"/>
</dbReference>
<comment type="caution">
    <text evidence="5">The sequence shown here is derived from an EMBL/GenBank/DDBJ whole genome shotgun (WGS) entry which is preliminary data.</text>
</comment>
<organism evidence="5 6">
    <name type="scientific">Dipteronia dyeriana</name>
    <dbReference type="NCBI Taxonomy" id="168575"/>
    <lineage>
        <taxon>Eukaryota</taxon>
        <taxon>Viridiplantae</taxon>
        <taxon>Streptophyta</taxon>
        <taxon>Embryophyta</taxon>
        <taxon>Tracheophyta</taxon>
        <taxon>Spermatophyta</taxon>
        <taxon>Magnoliopsida</taxon>
        <taxon>eudicotyledons</taxon>
        <taxon>Gunneridae</taxon>
        <taxon>Pentapetalae</taxon>
        <taxon>rosids</taxon>
        <taxon>malvids</taxon>
        <taxon>Sapindales</taxon>
        <taxon>Sapindaceae</taxon>
        <taxon>Hippocastanoideae</taxon>
        <taxon>Acereae</taxon>
        <taxon>Dipteronia</taxon>
    </lineage>
</organism>
<feature type="compositionally biased region" description="Polar residues" evidence="3">
    <location>
        <begin position="470"/>
        <end position="486"/>
    </location>
</feature>
<feature type="domain" description="Bromo" evidence="4">
    <location>
        <begin position="153"/>
        <end position="223"/>
    </location>
</feature>
<feature type="compositionally biased region" description="Low complexity" evidence="3">
    <location>
        <begin position="74"/>
        <end position="86"/>
    </location>
</feature>
<dbReference type="AlphaFoldDB" id="A0AAE0CMP9"/>
<evidence type="ECO:0000313" key="6">
    <source>
        <dbReference type="Proteomes" id="UP001280121"/>
    </source>
</evidence>
<sequence>MSMMWKEGHRRRSPRISGLNNACKAQPMKRVKVGGTTNANAAADHHHRVNGPASRTRAKKKRKLRPLQHVSAVSSLSPIISQQSQDPDLDANDVECGEEEQGHEHHPSDTDKPLMQNNDSNQVTYPDQPSSVPSAASWMPEKRVLQRIIDILQRRDTNEIFAEPVDPKEVEDYYEIVKEPMDFGTMRAKLHEGMYTSLEQFEHDVYLISGNAMHFNSSATIFFRQARAIHELAKKVFQSLKSDPDNFELEFSETRRRSGRRQHSETSGPIHSSSPKLATNLRLNSTAVNVSSKTMRCSLSGSSNLKRSRGNPGCSSAAAPASARDHEILSGAKHGRKTSYVEVDRRCTYIPWKSFLNENDSMSSTIYNNSKTLKLVYQQDIGYKESLMLFVKDLGPTAHMIAERKLQGWSAEASNFRTLSSNSRLQAPKCQILPAFISAEQRPTTSDTTNFSTSMSRNMLDQFRGLETITNDSTGTRDVSTGVSPNNDEKKKIPGEKNKSIAAARELNFSVAGLKDAGSKPPSMKSDKSKWLEYSTLEHCQPDVTSKHSWRNNPSSSSAWPLQRSSRVSTSQQTRGDDHLADAAAAQGGTIGSQFTFDLPYLITRLDQLNMPRQCTSSSSSSGGSILEKMSYQQRVDQNHHHHQSSLDASRHSSSTDVVLQL</sequence>
<dbReference type="Pfam" id="PF00439">
    <property type="entry name" value="Bromodomain"/>
    <property type="match status" value="1"/>
</dbReference>
<dbReference type="PANTHER" id="PTHR22881">
    <property type="entry name" value="BROMODOMAIN CONTAINING PROTEIN"/>
    <property type="match status" value="1"/>
</dbReference>
<feature type="region of interest" description="Disordered" evidence="3">
    <location>
        <begin position="544"/>
        <end position="578"/>
    </location>
</feature>